<dbReference type="InterPro" id="IPR003593">
    <property type="entry name" value="AAA+_ATPase"/>
</dbReference>
<comment type="caution">
    <text evidence="3">The sequence shown here is derived from an EMBL/GenBank/DDBJ whole genome shotgun (WGS) entry which is preliminary data.</text>
</comment>
<gene>
    <name evidence="3" type="ORF">BJF91_05205</name>
    <name evidence="2" type="ORF">GGQ71_001492</name>
</gene>
<dbReference type="Proteomes" id="UP000185598">
    <property type="component" value="Unassembled WGS sequence"/>
</dbReference>
<sequence>MADWQHIKDLQIEAFRGLRRVELYDCEQVNLIVGGNNSGKTSILEALGVFASPFDLTEWATIARLREVRSPVISSESSLTAVDAMRWLFPAGEELPLALSGRGGWIARNLDAYCTMFRGIPPEPRYRDDRRNKIPSDIEEIGWHVEVGIDLWEHPKQSSLFDHDDNSYRYAVDLWPSTGFVQRGKNNPKLRTVMLGPYSHRNQPLQMRAISNSITEGDKWQIVELLRGIDENILNLEIITSPPYDRPTVVVRHRDAGLLPISVLGDGFRRALSIALALSAARNGLLLIDEVETAFHISVLDKVFRWMIDLSQELNVQVFATTHSLEAIQAITSVELSRKLPVAAFHIDRPLSDDANVKRYGSEMLRRVVRDRGFDIR</sequence>
<name>A0A1Q8ZZK4_9HYPH</name>
<dbReference type="Pfam" id="PF13304">
    <property type="entry name" value="AAA_21"/>
    <property type="match status" value="1"/>
</dbReference>
<dbReference type="STRING" id="887144.BJF91_05205"/>
<dbReference type="EMBL" id="JACIED010000002">
    <property type="protein sequence ID" value="MBB4007229.1"/>
    <property type="molecule type" value="Genomic_DNA"/>
</dbReference>
<dbReference type="Pfam" id="PF13175">
    <property type="entry name" value="AAA_15"/>
    <property type="match status" value="1"/>
</dbReference>
<dbReference type="InterPro" id="IPR003959">
    <property type="entry name" value="ATPase_AAA_core"/>
</dbReference>
<dbReference type="GO" id="GO:0016887">
    <property type="term" value="F:ATP hydrolysis activity"/>
    <property type="evidence" value="ECO:0007669"/>
    <property type="project" value="InterPro"/>
</dbReference>
<dbReference type="SUPFAM" id="SSF52540">
    <property type="entry name" value="P-loop containing nucleoside triphosphate hydrolases"/>
    <property type="match status" value="1"/>
</dbReference>
<dbReference type="AlphaFoldDB" id="A0A1Q8ZZK4"/>
<evidence type="ECO:0000259" key="1">
    <source>
        <dbReference type="SMART" id="SM00382"/>
    </source>
</evidence>
<organism evidence="3 4">
    <name type="scientific">Allorhizobium taibaishanense</name>
    <dbReference type="NCBI Taxonomy" id="887144"/>
    <lineage>
        <taxon>Bacteria</taxon>
        <taxon>Pseudomonadati</taxon>
        <taxon>Pseudomonadota</taxon>
        <taxon>Alphaproteobacteria</taxon>
        <taxon>Hyphomicrobiales</taxon>
        <taxon>Rhizobiaceae</taxon>
        <taxon>Rhizobium/Agrobacterium group</taxon>
        <taxon>Allorhizobium</taxon>
    </lineage>
</organism>
<dbReference type="InterPro" id="IPR051396">
    <property type="entry name" value="Bact_Antivir_Def_Nuclease"/>
</dbReference>
<keyword evidence="4" id="KW-1185">Reference proteome</keyword>
<evidence type="ECO:0000313" key="4">
    <source>
        <dbReference type="Proteomes" id="UP000185598"/>
    </source>
</evidence>
<dbReference type="RefSeq" id="WP_075616945.1">
    <property type="nucleotide sequence ID" value="NZ_JACIED010000002.1"/>
</dbReference>
<dbReference type="SMART" id="SM00382">
    <property type="entry name" value="AAA"/>
    <property type="match status" value="1"/>
</dbReference>
<protein>
    <recommendedName>
        <fullName evidence="1">AAA+ ATPase domain-containing protein</fullName>
    </recommendedName>
</protein>
<evidence type="ECO:0000313" key="5">
    <source>
        <dbReference type="Proteomes" id="UP000544107"/>
    </source>
</evidence>
<evidence type="ECO:0000313" key="3">
    <source>
        <dbReference type="EMBL" id="OLP47765.1"/>
    </source>
</evidence>
<reference evidence="3 4" key="1">
    <citation type="submission" date="2016-09" db="EMBL/GenBank/DDBJ databases">
        <title>Rhizobium oryziradicis sp. nov., isolated from the root of rice.</title>
        <authorList>
            <person name="Zhao J."/>
            <person name="Zhang X."/>
        </authorList>
    </citation>
    <scope>NUCLEOTIDE SEQUENCE [LARGE SCALE GENOMIC DNA]</scope>
    <source>
        <strain evidence="3 4">14971</strain>
    </source>
</reference>
<dbReference type="InterPro" id="IPR027417">
    <property type="entry name" value="P-loop_NTPase"/>
</dbReference>
<evidence type="ECO:0000313" key="2">
    <source>
        <dbReference type="EMBL" id="MBB4007229.1"/>
    </source>
</evidence>
<dbReference type="GO" id="GO:0005524">
    <property type="term" value="F:ATP binding"/>
    <property type="evidence" value="ECO:0007669"/>
    <property type="project" value="InterPro"/>
</dbReference>
<proteinExistence type="predicted"/>
<accession>A0A1Q8ZZK4</accession>
<dbReference type="Gene3D" id="3.40.50.300">
    <property type="entry name" value="P-loop containing nucleotide triphosphate hydrolases"/>
    <property type="match status" value="2"/>
</dbReference>
<reference evidence="2 5" key="2">
    <citation type="submission" date="2020-08" db="EMBL/GenBank/DDBJ databases">
        <title>Genomic Encyclopedia of Type Strains, Phase IV (KMG-IV): sequencing the most valuable type-strain genomes for metagenomic binning, comparative biology and taxonomic classification.</title>
        <authorList>
            <person name="Goeker M."/>
        </authorList>
    </citation>
    <scope>NUCLEOTIDE SEQUENCE [LARGE SCALE GENOMIC DNA]</scope>
    <source>
        <strain evidence="2 5">DSM 100021</strain>
    </source>
</reference>
<dbReference type="PANTHER" id="PTHR43581">
    <property type="entry name" value="ATP/GTP PHOSPHATASE"/>
    <property type="match status" value="1"/>
</dbReference>
<dbReference type="InterPro" id="IPR041685">
    <property type="entry name" value="AAA_GajA/Old/RecF-like"/>
</dbReference>
<dbReference type="PANTHER" id="PTHR43581:SF4">
    <property type="entry name" value="ATP_GTP PHOSPHATASE"/>
    <property type="match status" value="1"/>
</dbReference>
<dbReference type="Proteomes" id="UP000544107">
    <property type="component" value="Unassembled WGS sequence"/>
</dbReference>
<dbReference type="EMBL" id="MKIN01000027">
    <property type="protein sequence ID" value="OLP47765.1"/>
    <property type="molecule type" value="Genomic_DNA"/>
</dbReference>
<feature type="domain" description="AAA+ ATPase" evidence="1">
    <location>
        <begin position="26"/>
        <end position="346"/>
    </location>
</feature>